<sequence>MREDQETSSPNNQKKAAFKANQNFLSRLQYSYILFRYTLINNFLTIRISLLENSTKKPSEVEQYLEEKEKELDVLERAWRLQKRFWRYKKPTVAQVWATRWIAMPIAYLFPSDRREEWLGDLYEGNLQLLNQRYPRWLINLINVGRTVVLVVSALSIKVSDLVSSAFRGRIK</sequence>
<gene>
    <name evidence="1" type="ORF">NIES2135_26410</name>
</gene>
<evidence type="ECO:0000313" key="1">
    <source>
        <dbReference type="EMBL" id="BAY55817.1"/>
    </source>
</evidence>
<dbReference type="Proteomes" id="UP000217895">
    <property type="component" value="Chromosome"/>
</dbReference>
<reference evidence="1 2" key="1">
    <citation type="submission" date="2017-06" db="EMBL/GenBank/DDBJ databases">
        <title>Genome sequencing of cyanobaciteial culture collection at National Institute for Environmental Studies (NIES).</title>
        <authorList>
            <person name="Hirose Y."/>
            <person name="Shimura Y."/>
            <person name="Fujisawa T."/>
            <person name="Nakamura Y."/>
            <person name="Kawachi M."/>
        </authorList>
    </citation>
    <scope>NUCLEOTIDE SEQUENCE [LARGE SCALE GENOMIC DNA]</scope>
    <source>
        <strain evidence="1 2">NIES-2135</strain>
    </source>
</reference>
<keyword evidence="2" id="KW-1185">Reference proteome</keyword>
<protein>
    <submittedName>
        <fullName evidence="1">Uncharacterized protein</fullName>
    </submittedName>
</protein>
<proteinExistence type="predicted"/>
<accession>A0A1Z4JH20</accession>
<dbReference type="EMBL" id="AP018203">
    <property type="protein sequence ID" value="BAY55817.1"/>
    <property type="molecule type" value="Genomic_DNA"/>
</dbReference>
<organism evidence="1 2">
    <name type="scientific">Leptolyngbya boryana NIES-2135</name>
    <dbReference type="NCBI Taxonomy" id="1973484"/>
    <lineage>
        <taxon>Bacteria</taxon>
        <taxon>Bacillati</taxon>
        <taxon>Cyanobacteriota</taxon>
        <taxon>Cyanophyceae</taxon>
        <taxon>Leptolyngbyales</taxon>
        <taxon>Leptolyngbyaceae</taxon>
        <taxon>Leptolyngbya group</taxon>
        <taxon>Leptolyngbya</taxon>
    </lineage>
</organism>
<name>A0A1Z4JH20_LEPBY</name>
<dbReference type="AlphaFoldDB" id="A0A1Z4JH20"/>
<evidence type="ECO:0000313" key="2">
    <source>
        <dbReference type="Proteomes" id="UP000217895"/>
    </source>
</evidence>